<protein>
    <submittedName>
        <fullName evidence="2">Uncharacterized protein</fullName>
    </submittedName>
</protein>
<comment type="caution">
    <text evidence="2">The sequence shown here is derived from an EMBL/GenBank/DDBJ whole genome shotgun (WGS) entry which is preliminary data.</text>
</comment>
<organism evidence="2 3">
    <name type="scientific">Phellinidium pouzarii</name>
    <dbReference type="NCBI Taxonomy" id="167371"/>
    <lineage>
        <taxon>Eukaryota</taxon>
        <taxon>Fungi</taxon>
        <taxon>Dikarya</taxon>
        <taxon>Basidiomycota</taxon>
        <taxon>Agaricomycotina</taxon>
        <taxon>Agaricomycetes</taxon>
        <taxon>Hymenochaetales</taxon>
        <taxon>Hymenochaetaceae</taxon>
        <taxon>Phellinidium</taxon>
    </lineage>
</organism>
<dbReference type="AlphaFoldDB" id="A0A4S4KYV9"/>
<feature type="compositionally biased region" description="Basic and acidic residues" evidence="1">
    <location>
        <begin position="85"/>
        <end position="98"/>
    </location>
</feature>
<feature type="compositionally biased region" description="Basic residues" evidence="1">
    <location>
        <begin position="7"/>
        <end position="16"/>
    </location>
</feature>
<keyword evidence="3" id="KW-1185">Reference proteome</keyword>
<feature type="region of interest" description="Disordered" evidence="1">
    <location>
        <begin position="85"/>
        <end position="111"/>
    </location>
</feature>
<dbReference type="EMBL" id="SGPK01000385">
    <property type="protein sequence ID" value="THH04025.1"/>
    <property type="molecule type" value="Genomic_DNA"/>
</dbReference>
<accession>A0A4S4KYV9</accession>
<feature type="region of interest" description="Disordered" evidence="1">
    <location>
        <begin position="1"/>
        <end position="33"/>
    </location>
</feature>
<evidence type="ECO:0000313" key="2">
    <source>
        <dbReference type="EMBL" id="THH04025.1"/>
    </source>
</evidence>
<sequence>MSCSSAHSRKNARRYSSRPARPRQPFNLQPPFPSQQPILFDFGRYSARACQTPSTYDERGRLLVFQESIRQQQARLEFLHRQERVRRAAQEGNHRDATSTKPTSQLKARPAERVQAAIKIQRAFRAHRTLANLSRIRTHILAASLPSAKPAPGYSYAYSCSPGADSKTRMKYLHTLLAELGALGAALDAAPPAALDQRILSAARRTSECLRHALELAERGEEDGDVWVHAPRTGSCVGNTRLNAISDDCSDADSDVDDLEVRSGSGVVEMEVDGELCGVVELMESPDYHEEEWSEESSSEDSDCTEDGFCSGNEKALAARKAVLASFFSSTNRRWAHHSPSTVNLALRPRRRSSVSTPPSLNAILEDAETEE</sequence>
<proteinExistence type="predicted"/>
<gene>
    <name evidence="2" type="ORF">EW145_g5822</name>
</gene>
<feature type="region of interest" description="Disordered" evidence="1">
    <location>
        <begin position="348"/>
        <end position="372"/>
    </location>
</feature>
<evidence type="ECO:0000313" key="3">
    <source>
        <dbReference type="Proteomes" id="UP000308199"/>
    </source>
</evidence>
<evidence type="ECO:0000256" key="1">
    <source>
        <dbReference type="SAM" id="MobiDB-lite"/>
    </source>
</evidence>
<dbReference type="Proteomes" id="UP000308199">
    <property type="component" value="Unassembled WGS sequence"/>
</dbReference>
<name>A0A4S4KYV9_9AGAM</name>
<reference evidence="2 3" key="1">
    <citation type="submission" date="2019-02" db="EMBL/GenBank/DDBJ databases">
        <title>Genome sequencing of the rare red list fungi Phellinidium pouzarii.</title>
        <authorList>
            <person name="Buettner E."/>
            <person name="Kellner H."/>
        </authorList>
    </citation>
    <scope>NUCLEOTIDE SEQUENCE [LARGE SCALE GENOMIC DNA]</scope>
    <source>
        <strain evidence="2 3">DSM 108285</strain>
    </source>
</reference>
<dbReference type="OrthoDB" id="3264454at2759"/>